<evidence type="ECO:0000256" key="5">
    <source>
        <dbReference type="SAM" id="Phobius"/>
    </source>
</evidence>
<evidence type="ECO:0000256" key="1">
    <source>
        <dbReference type="ARBA" id="ARBA00004141"/>
    </source>
</evidence>
<feature type="transmembrane region" description="Helical" evidence="5">
    <location>
        <begin position="56"/>
        <end position="74"/>
    </location>
</feature>
<reference evidence="6 7" key="1">
    <citation type="submission" date="2020-08" db="EMBL/GenBank/DDBJ databases">
        <title>Genomic Encyclopedia of Archaeal and Bacterial Type Strains, Phase II (KMG-II): from individual species to whole genera.</title>
        <authorList>
            <person name="Goeker M."/>
        </authorList>
    </citation>
    <scope>NUCLEOTIDE SEQUENCE [LARGE SCALE GENOMIC DNA]</scope>
    <source>
        <strain evidence="6 7">DSM 43850</strain>
    </source>
</reference>
<accession>A0ABR6BKM4</accession>
<organism evidence="6 7">
    <name type="scientific">Kutzneria viridogrisea</name>
    <dbReference type="NCBI Taxonomy" id="47990"/>
    <lineage>
        <taxon>Bacteria</taxon>
        <taxon>Bacillati</taxon>
        <taxon>Actinomycetota</taxon>
        <taxon>Actinomycetes</taxon>
        <taxon>Pseudonocardiales</taxon>
        <taxon>Pseudonocardiaceae</taxon>
        <taxon>Kutzneria</taxon>
    </lineage>
</organism>
<keyword evidence="2 5" id="KW-0812">Transmembrane</keyword>
<feature type="transmembrane region" description="Helical" evidence="5">
    <location>
        <begin position="106"/>
        <end position="124"/>
    </location>
</feature>
<evidence type="ECO:0000256" key="3">
    <source>
        <dbReference type="ARBA" id="ARBA00022989"/>
    </source>
</evidence>
<dbReference type="EMBL" id="JACJID010000003">
    <property type="protein sequence ID" value="MBA8927448.1"/>
    <property type="molecule type" value="Genomic_DNA"/>
</dbReference>
<keyword evidence="7" id="KW-1185">Reference proteome</keyword>
<proteinExistence type="predicted"/>
<protein>
    <submittedName>
        <fullName evidence="6">Membrane protein YphA (DoxX/SURF4 family)</fullName>
    </submittedName>
</protein>
<feature type="transmembrane region" description="Helical" evidence="5">
    <location>
        <begin position="81"/>
        <end position="100"/>
    </location>
</feature>
<sequence length="133" mass="14054">MASTALPATTGRTWHRTLLVLQVVMALFFLVAAAGPKLLGQEYAVQMFDQMGFGQWLRYLTGALELAGAIGLLIPRLAGLAALGLVGVMVGATLTQVLVLGAPAMAFTPVLFGLLLALVAWGRWSGVRALFTR</sequence>
<evidence type="ECO:0000256" key="4">
    <source>
        <dbReference type="ARBA" id="ARBA00023136"/>
    </source>
</evidence>
<keyword evidence="3 5" id="KW-1133">Transmembrane helix</keyword>
<keyword evidence="4 5" id="KW-0472">Membrane</keyword>
<dbReference type="RefSeq" id="WP_182838342.1">
    <property type="nucleotide sequence ID" value="NZ_BAAABQ010000056.1"/>
</dbReference>
<name>A0ABR6BKM4_9PSEU</name>
<comment type="caution">
    <text evidence="6">The sequence shown here is derived from an EMBL/GenBank/DDBJ whole genome shotgun (WGS) entry which is preliminary data.</text>
</comment>
<dbReference type="Pfam" id="PF13564">
    <property type="entry name" value="DoxX_2"/>
    <property type="match status" value="1"/>
</dbReference>
<evidence type="ECO:0000256" key="2">
    <source>
        <dbReference type="ARBA" id="ARBA00022692"/>
    </source>
</evidence>
<dbReference type="Proteomes" id="UP000517916">
    <property type="component" value="Unassembled WGS sequence"/>
</dbReference>
<comment type="subcellular location">
    <subcellularLocation>
        <location evidence="1">Membrane</location>
        <topology evidence="1">Multi-pass membrane protein</topology>
    </subcellularLocation>
</comment>
<gene>
    <name evidence="6" type="ORF">BC739_004654</name>
</gene>
<evidence type="ECO:0000313" key="7">
    <source>
        <dbReference type="Proteomes" id="UP000517916"/>
    </source>
</evidence>
<evidence type="ECO:0000313" key="6">
    <source>
        <dbReference type="EMBL" id="MBA8927448.1"/>
    </source>
</evidence>
<dbReference type="InterPro" id="IPR032808">
    <property type="entry name" value="DoxX"/>
</dbReference>